<keyword evidence="3" id="KW-0804">Transcription</keyword>
<dbReference type="PRINTS" id="PR00686">
    <property type="entry name" value="TIFACTORIID"/>
</dbReference>
<dbReference type="SUPFAM" id="SSF55945">
    <property type="entry name" value="TATA-box binding protein-like"/>
    <property type="match status" value="2"/>
</dbReference>
<dbReference type="InterPro" id="IPR000814">
    <property type="entry name" value="TBP"/>
</dbReference>
<dbReference type="PANTHER" id="PTHR10126">
    <property type="entry name" value="TATA-BOX BINDING PROTEIN"/>
    <property type="match status" value="1"/>
</dbReference>
<evidence type="ECO:0000256" key="1">
    <source>
        <dbReference type="ARBA" id="ARBA00005560"/>
    </source>
</evidence>
<dbReference type="Gene3D" id="3.30.310.10">
    <property type="entry name" value="TATA-Binding Protein"/>
    <property type="match status" value="2"/>
</dbReference>
<dbReference type="OrthoDB" id="2127950at2759"/>
<dbReference type="GO" id="GO:0006352">
    <property type="term" value="P:DNA-templated transcription initiation"/>
    <property type="evidence" value="ECO:0007669"/>
    <property type="project" value="InterPro"/>
</dbReference>
<evidence type="ECO:0000256" key="2">
    <source>
        <dbReference type="ARBA" id="ARBA00023125"/>
    </source>
</evidence>
<dbReference type="Pfam" id="PF00352">
    <property type="entry name" value="TBP"/>
    <property type="match status" value="2"/>
</dbReference>
<protein>
    <submittedName>
        <fullName evidence="5">TATA-box-binding protein-like</fullName>
    </submittedName>
</protein>
<keyword evidence="4" id="KW-1185">Reference proteome</keyword>
<reference evidence="5" key="1">
    <citation type="submission" date="2025-08" db="UniProtKB">
        <authorList>
            <consortium name="RefSeq"/>
        </authorList>
    </citation>
    <scope>IDENTIFICATION</scope>
</reference>
<sequence>MDENALERFFDKYIANEYTEEENMEEENDEDEFFRLLPDELLLYYNPGQGETSCPDPHADLNPPTNTVPPEGYYRAGFTIKISNVMSTANLGCNLDLGFIARNTWNVEWNPKTFYRLNLRFRKPRATVSVFSKGCVVCFGCECLEESKVATRRCARKIQKLGFPVTFKNFKIKNIVANTRIAPLRLDQMALAHKETCSYDPELFPSLFYNRIPGISVTIGHNGGIALIGN</sequence>
<organism evidence="4 5">
    <name type="scientific">Parambassis ranga</name>
    <name type="common">Indian glassy fish</name>
    <dbReference type="NCBI Taxonomy" id="210632"/>
    <lineage>
        <taxon>Eukaryota</taxon>
        <taxon>Metazoa</taxon>
        <taxon>Chordata</taxon>
        <taxon>Craniata</taxon>
        <taxon>Vertebrata</taxon>
        <taxon>Euteleostomi</taxon>
        <taxon>Actinopterygii</taxon>
        <taxon>Neopterygii</taxon>
        <taxon>Teleostei</taxon>
        <taxon>Neoteleostei</taxon>
        <taxon>Acanthomorphata</taxon>
        <taxon>Ovalentaria</taxon>
        <taxon>Ambassidae</taxon>
        <taxon>Parambassis</taxon>
    </lineage>
</organism>
<evidence type="ECO:0000256" key="3">
    <source>
        <dbReference type="ARBA" id="ARBA00023163"/>
    </source>
</evidence>
<dbReference type="InterPro" id="IPR012295">
    <property type="entry name" value="TBP_dom_sf"/>
</dbReference>
<dbReference type="InParanoid" id="A0A6P7KFQ5"/>
<dbReference type="GeneID" id="114451616"/>
<dbReference type="RefSeq" id="XP_028286181.1">
    <property type="nucleotide sequence ID" value="XM_028430380.1"/>
</dbReference>
<keyword evidence="2" id="KW-0238">DNA-binding</keyword>
<proteinExistence type="inferred from homology"/>
<dbReference type="AlphaFoldDB" id="A0A6P7KFQ5"/>
<dbReference type="GO" id="GO:0003677">
    <property type="term" value="F:DNA binding"/>
    <property type="evidence" value="ECO:0007669"/>
    <property type="project" value="UniProtKB-KW"/>
</dbReference>
<evidence type="ECO:0000313" key="4">
    <source>
        <dbReference type="Proteomes" id="UP000515145"/>
    </source>
</evidence>
<comment type="similarity">
    <text evidence="1">Belongs to the TBP family.</text>
</comment>
<dbReference type="CDD" id="cd00652">
    <property type="entry name" value="TBP_TLF"/>
    <property type="match status" value="1"/>
</dbReference>
<evidence type="ECO:0000313" key="5">
    <source>
        <dbReference type="RefSeq" id="XP_028286181.1"/>
    </source>
</evidence>
<gene>
    <name evidence="5" type="primary">LOC114451616</name>
</gene>
<dbReference type="Proteomes" id="UP000515145">
    <property type="component" value="Chromosome 19"/>
</dbReference>
<name>A0A6P7KFQ5_9TELE</name>
<accession>A0A6P7KFQ5</accession>